<evidence type="ECO:0000313" key="9">
    <source>
        <dbReference type="EMBL" id="VAV84595.1"/>
    </source>
</evidence>
<dbReference type="CDD" id="cd06261">
    <property type="entry name" value="TM_PBP2"/>
    <property type="match status" value="1"/>
</dbReference>
<feature type="transmembrane region" description="Helical" evidence="7">
    <location>
        <begin position="115"/>
        <end position="139"/>
    </location>
</feature>
<keyword evidence="3" id="KW-1003">Cell membrane</keyword>
<dbReference type="PANTHER" id="PTHR30465:SF0">
    <property type="entry name" value="OLIGOPEPTIDE TRANSPORT SYSTEM PERMEASE PROTEIN APPB"/>
    <property type="match status" value="1"/>
</dbReference>
<proteinExistence type="predicted"/>
<dbReference type="Gene3D" id="1.10.3720.10">
    <property type="entry name" value="MetI-like"/>
    <property type="match status" value="1"/>
</dbReference>
<comment type="subcellular location">
    <subcellularLocation>
        <location evidence="1">Cell membrane</location>
        <topology evidence="1">Multi-pass membrane protein</topology>
    </subcellularLocation>
</comment>
<feature type="domain" description="ABC transmembrane type-1" evidence="8">
    <location>
        <begin position="111"/>
        <end position="315"/>
    </location>
</feature>
<dbReference type="InterPro" id="IPR000515">
    <property type="entry name" value="MetI-like"/>
</dbReference>
<dbReference type="PANTHER" id="PTHR30465">
    <property type="entry name" value="INNER MEMBRANE ABC TRANSPORTER"/>
    <property type="match status" value="1"/>
</dbReference>
<keyword evidence="6 7" id="KW-0472">Membrane</keyword>
<organism evidence="9">
    <name type="scientific">hydrothermal vent metagenome</name>
    <dbReference type="NCBI Taxonomy" id="652676"/>
    <lineage>
        <taxon>unclassified sequences</taxon>
        <taxon>metagenomes</taxon>
        <taxon>ecological metagenomes</taxon>
    </lineage>
</organism>
<feature type="transmembrane region" description="Helical" evidence="7">
    <location>
        <begin position="9"/>
        <end position="30"/>
    </location>
</feature>
<feature type="transmembrane region" description="Helical" evidence="7">
    <location>
        <begin position="296"/>
        <end position="319"/>
    </location>
</feature>
<keyword evidence="5 7" id="KW-1133">Transmembrane helix</keyword>
<gene>
    <name evidence="9" type="ORF">MNBD_DELTA01-1809</name>
</gene>
<evidence type="ECO:0000256" key="3">
    <source>
        <dbReference type="ARBA" id="ARBA00022475"/>
    </source>
</evidence>
<evidence type="ECO:0000256" key="2">
    <source>
        <dbReference type="ARBA" id="ARBA00022448"/>
    </source>
</evidence>
<dbReference type="EMBL" id="UOEA01000069">
    <property type="protein sequence ID" value="VAV84595.1"/>
    <property type="molecule type" value="Genomic_DNA"/>
</dbReference>
<dbReference type="InterPro" id="IPR045621">
    <property type="entry name" value="BPD_transp_1_N"/>
</dbReference>
<evidence type="ECO:0000256" key="7">
    <source>
        <dbReference type="SAM" id="Phobius"/>
    </source>
</evidence>
<evidence type="ECO:0000256" key="4">
    <source>
        <dbReference type="ARBA" id="ARBA00022692"/>
    </source>
</evidence>
<dbReference type="GO" id="GO:0005886">
    <property type="term" value="C:plasma membrane"/>
    <property type="evidence" value="ECO:0007669"/>
    <property type="project" value="UniProtKB-SubCell"/>
</dbReference>
<name>A0A3B0RM42_9ZZZZ</name>
<dbReference type="SUPFAM" id="SSF161098">
    <property type="entry name" value="MetI-like"/>
    <property type="match status" value="1"/>
</dbReference>
<keyword evidence="2" id="KW-0813">Transport</keyword>
<accession>A0A3B0RM42</accession>
<protein>
    <submittedName>
        <fullName evidence="9">ABC transporter, permease protein 1 (Cluster 5, nickel/peptides/opines)</fullName>
    </submittedName>
</protein>
<dbReference type="InterPro" id="IPR035906">
    <property type="entry name" value="MetI-like_sf"/>
</dbReference>
<evidence type="ECO:0000256" key="1">
    <source>
        <dbReference type="ARBA" id="ARBA00004651"/>
    </source>
</evidence>
<dbReference type="AlphaFoldDB" id="A0A3B0RM42"/>
<evidence type="ECO:0000259" key="8">
    <source>
        <dbReference type="PROSITE" id="PS50928"/>
    </source>
</evidence>
<dbReference type="Pfam" id="PF19300">
    <property type="entry name" value="BPD_transp_1_N"/>
    <property type="match status" value="1"/>
</dbReference>
<reference evidence="9" key="1">
    <citation type="submission" date="2018-06" db="EMBL/GenBank/DDBJ databases">
        <authorList>
            <person name="Zhirakovskaya E."/>
        </authorList>
    </citation>
    <scope>NUCLEOTIDE SEQUENCE</scope>
</reference>
<keyword evidence="4 7" id="KW-0812">Transmembrane</keyword>
<feature type="transmembrane region" description="Helical" evidence="7">
    <location>
        <begin position="251"/>
        <end position="276"/>
    </location>
</feature>
<feature type="transmembrane region" description="Helical" evidence="7">
    <location>
        <begin position="192"/>
        <end position="212"/>
    </location>
</feature>
<evidence type="ECO:0000256" key="5">
    <source>
        <dbReference type="ARBA" id="ARBA00022989"/>
    </source>
</evidence>
<feature type="transmembrane region" description="Helical" evidence="7">
    <location>
        <begin position="146"/>
        <end position="172"/>
    </location>
</feature>
<sequence length="326" mass="36387">MFTYIIRRLLYAVPILIGVNLLTTLLFFYVNTPDDMARMILGEKNLTPEIVESWKKDHGYDQPLFINSKEKGISKVTQTIFFQKSAPLLWLDFGSSDRNNVDIAEEIKGRMWASLAIAIPTFIIGIATYLTFSMLLAYARGTYLDIWGVTLCVVMMSVSALFYIIGGQFIFGKMLKLFPISGYDTGIHAAKFVILPVIIGIIGSVGGAVRFYRTVFLEELGKDYIRTARAKGLTERSVLFKHALKNAMIPILTNVVVSIPFLFYGSLIMESFFAIPGLGSFTIDAIGSQDFAIVRAMVYLGSLLYIAGLILTDISYTLADPRIRLE</sequence>
<dbReference type="Pfam" id="PF00528">
    <property type="entry name" value="BPD_transp_1"/>
    <property type="match status" value="1"/>
</dbReference>
<dbReference type="GO" id="GO:0055085">
    <property type="term" value="P:transmembrane transport"/>
    <property type="evidence" value="ECO:0007669"/>
    <property type="project" value="InterPro"/>
</dbReference>
<evidence type="ECO:0000256" key="6">
    <source>
        <dbReference type="ARBA" id="ARBA00023136"/>
    </source>
</evidence>
<dbReference type="PROSITE" id="PS50928">
    <property type="entry name" value="ABC_TM1"/>
    <property type="match status" value="1"/>
</dbReference>